<dbReference type="Pfam" id="PF10996">
    <property type="entry name" value="Beta-Casp"/>
    <property type="match status" value="1"/>
</dbReference>
<reference evidence="5" key="1">
    <citation type="journal article" date="2019" name="Genome Announc.">
        <title>Draft Genome Sequence of Pseudoalteromonas piscicida Strain 36Y ROTHPW, an Hypersaline Seawater Isolate from the South Coast of Sonora, Mexico.</title>
        <authorList>
            <person name="Sanchez-Diaz R."/>
            <person name="Molina-Garza Z.J."/>
            <person name="Cruz-Suarez L.E."/>
            <person name="Selvin J."/>
            <person name="Kiran G.S."/>
            <person name="Ibarra-Gamez J.C."/>
            <person name="Gomez-Gil B."/>
            <person name="Galaviz-Silva L."/>
        </authorList>
    </citation>
    <scope>NUCLEOTIDE SEQUENCE [LARGE SCALE GENOMIC DNA]</scope>
    <source>
        <strain evidence="5">36Y_RITHPW</strain>
    </source>
</reference>
<evidence type="ECO:0000259" key="3">
    <source>
        <dbReference type="SMART" id="SM01027"/>
    </source>
</evidence>
<dbReference type="Gene3D" id="3.60.15.10">
    <property type="entry name" value="Ribonuclease Z/Hydroxyacylglutathione hydrolase-like"/>
    <property type="match status" value="1"/>
</dbReference>
<dbReference type="GO" id="GO:0016787">
    <property type="term" value="F:hydrolase activity"/>
    <property type="evidence" value="ECO:0007669"/>
    <property type="project" value="UniProtKB-KW"/>
</dbReference>
<evidence type="ECO:0000313" key="5">
    <source>
        <dbReference type="Proteomes" id="UP000228621"/>
    </source>
</evidence>
<dbReference type="SUPFAM" id="SSF56281">
    <property type="entry name" value="Metallo-hydrolase/oxidoreductase"/>
    <property type="match status" value="1"/>
</dbReference>
<proteinExistence type="predicted"/>
<dbReference type="PROSITE" id="PS51257">
    <property type="entry name" value="PROKAR_LIPOPROTEIN"/>
    <property type="match status" value="1"/>
</dbReference>
<evidence type="ECO:0000313" key="4">
    <source>
        <dbReference type="EMBL" id="PCK33596.1"/>
    </source>
</evidence>
<dbReference type="Gene3D" id="3.40.50.10890">
    <property type="match status" value="1"/>
</dbReference>
<protein>
    <submittedName>
        <fullName evidence="4">MBL fold hydrolase</fullName>
    </submittedName>
</protein>
<dbReference type="OrthoDB" id="9803916at2"/>
<dbReference type="AlphaFoldDB" id="A0A2A5JW70"/>
<dbReference type="InterPro" id="IPR050698">
    <property type="entry name" value="MBL"/>
</dbReference>
<dbReference type="InterPro" id="IPR022712">
    <property type="entry name" value="Beta_Casp"/>
</dbReference>
<dbReference type="Pfam" id="PF07521">
    <property type="entry name" value="RMMBL"/>
    <property type="match status" value="1"/>
</dbReference>
<dbReference type="Pfam" id="PF00753">
    <property type="entry name" value="Lactamase_B"/>
    <property type="match status" value="1"/>
</dbReference>
<dbReference type="InterPro" id="IPR001279">
    <property type="entry name" value="Metallo-B-lactamas"/>
</dbReference>
<feature type="domain" description="Metallo-beta-lactamase" evidence="2">
    <location>
        <begin position="15"/>
        <end position="213"/>
    </location>
</feature>
<gene>
    <name evidence="4" type="ORF">CEX98_00825</name>
</gene>
<dbReference type="SMART" id="SM00849">
    <property type="entry name" value="Lactamase_B"/>
    <property type="match status" value="1"/>
</dbReference>
<dbReference type="PANTHER" id="PTHR11203:SF37">
    <property type="entry name" value="INTEGRATOR COMPLEX SUBUNIT 11"/>
    <property type="match status" value="1"/>
</dbReference>
<accession>A0A2A5JW70</accession>
<sequence>MNFKILHHGATTGVTGSCHELIIKNQHSVLIDCGLFQGSESEQPLPIEFDIENVCALIVTHCHIDHVGRIPYLLAAGFQHPIFCSLATAKLLPMVIEDALKLGVTREQRLIDNCLKLLEKLIVAVDFKQWFSLPCDSNALPVKARLQRAGHILGSAYIEIELGKAKGRQRVVFSGDLGAPYTPLLPSPKAPYRADTLVIESTYGDKLHQGRAHRTKTLKKVIEKATVDNGVVLIPAFSIGRTQELLYELEQIIHSAPNHKMWQNIEVIVDSPMAANFTEFYIDFKAMWDKEAKKKLRQGRHPLDFSSVYTIDSHSTHIATVDYLSKRNKPAIVIAASGMCSGGRIVNYLEQFLPDPTADVIFVGYQSQGTLGKAIQTYGPRGGYVEINDKRIDIKAVIHTISGYSAHADQDGLVRFVTQMKKKPKHIKLVHGDDNAKQSLKAKYESLLPNTIVEIAH</sequence>
<evidence type="ECO:0000256" key="1">
    <source>
        <dbReference type="ARBA" id="ARBA00022801"/>
    </source>
</evidence>
<name>A0A2A5JW70_PSEO7</name>
<dbReference type="PANTHER" id="PTHR11203">
    <property type="entry name" value="CLEAVAGE AND POLYADENYLATION SPECIFICITY FACTOR FAMILY MEMBER"/>
    <property type="match status" value="1"/>
</dbReference>
<dbReference type="GO" id="GO:0004521">
    <property type="term" value="F:RNA endonuclease activity"/>
    <property type="evidence" value="ECO:0007669"/>
    <property type="project" value="TreeGrafter"/>
</dbReference>
<feature type="domain" description="Beta-Casp" evidence="3">
    <location>
        <begin position="242"/>
        <end position="375"/>
    </location>
</feature>
<dbReference type="CDD" id="cd16295">
    <property type="entry name" value="TTHA0252-CPSF-like_MBL-fold"/>
    <property type="match status" value="1"/>
</dbReference>
<organism evidence="4 5">
    <name type="scientific">Pseudoalteromonas piscicida</name>
    <dbReference type="NCBI Taxonomy" id="43662"/>
    <lineage>
        <taxon>Bacteria</taxon>
        <taxon>Pseudomonadati</taxon>
        <taxon>Pseudomonadota</taxon>
        <taxon>Gammaproteobacteria</taxon>
        <taxon>Alteromonadales</taxon>
        <taxon>Pseudoalteromonadaceae</taxon>
        <taxon>Pseudoalteromonas</taxon>
    </lineage>
</organism>
<comment type="caution">
    <text evidence="4">The sequence shown here is derived from an EMBL/GenBank/DDBJ whole genome shotgun (WGS) entry which is preliminary data.</text>
</comment>
<keyword evidence="5" id="KW-1185">Reference proteome</keyword>
<dbReference type="SMART" id="SM01027">
    <property type="entry name" value="Beta-Casp"/>
    <property type="match status" value="1"/>
</dbReference>
<evidence type="ECO:0000259" key="2">
    <source>
        <dbReference type="SMART" id="SM00849"/>
    </source>
</evidence>
<dbReference type="InterPro" id="IPR011108">
    <property type="entry name" value="RMMBL"/>
</dbReference>
<dbReference type="Proteomes" id="UP000228621">
    <property type="component" value="Unassembled WGS sequence"/>
</dbReference>
<dbReference type="InterPro" id="IPR036866">
    <property type="entry name" value="RibonucZ/Hydroxyglut_hydro"/>
</dbReference>
<dbReference type="EMBL" id="NKHF01000004">
    <property type="protein sequence ID" value="PCK33596.1"/>
    <property type="molecule type" value="Genomic_DNA"/>
</dbReference>
<dbReference type="RefSeq" id="WP_099640249.1">
    <property type="nucleotide sequence ID" value="NZ_NKHF01000004.1"/>
</dbReference>
<keyword evidence="1 4" id="KW-0378">Hydrolase</keyword>